<evidence type="ECO:0000256" key="6">
    <source>
        <dbReference type="ARBA" id="ARBA00013647"/>
    </source>
</evidence>
<sequence length="217" mass="25845">MSFVKTLVDNSMDIWEAYLKHPFIIELQQGTLDIEKFKNYIVQDSIYLKGYARVYALGMYKSKTLKEIQNFYSILSFVNADETSTRLKYLKEWNITQEDIEVAEVKKENKEYIDFMMKIAEECEVPEILMATLPCMFSYCYIGKELIKNTPNIESTKYWDFIRDYASDSYVQSCIEWGTYAEELCKDFDTDRKSKLIKIFRQASICEMKFWDMSYNL</sequence>
<dbReference type="EC" id="3.5.99.2" evidence="5"/>
<keyword evidence="7" id="KW-0784">Thiamine biosynthesis</keyword>
<dbReference type="PANTHER" id="PTHR43198:SF2">
    <property type="entry name" value="SI:CH1073-67J19.1-RELATED"/>
    <property type="match status" value="1"/>
</dbReference>
<dbReference type="SUPFAM" id="SSF48613">
    <property type="entry name" value="Heme oxygenase-like"/>
    <property type="match status" value="1"/>
</dbReference>
<dbReference type="PANTHER" id="PTHR43198">
    <property type="entry name" value="BIFUNCTIONAL TH2 PROTEIN"/>
    <property type="match status" value="1"/>
</dbReference>
<evidence type="ECO:0000256" key="4">
    <source>
        <dbReference type="ARBA" id="ARBA00011881"/>
    </source>
</evidence>
<dbReference type="AlphaFoldDB" id="A0A6B4JL27"/>
<dbReference type="GO" id="GO:0009228">
    <property type="term" value="P:thiamine biosynthetic process"/>
    <property type="evidence" value="ECO:0007669"/>
    <property type="project" value="UniProtKB-KW"/>
</dbReference>
<evidence type="ECO:0000256" key="7">
    <source>
        <dbReference type="ARBA" id="ARBA00022977"/>
    </source>
</evidence>
<evidence type="ECO:0000313" key="11">
    <source>
        <dbReference type="Proteomes" id="UP000486903"/>
    </source>
</evidence>
<name>A0A6B4JL27_CLOBO</name>
<accession>A0A6B4JL27</accession>
<comment type="catalytic activity">
    <reaction evidence="8">
        <text>thiamine + H2O = 5-(2-hydroxyethyl)-4-methylthiazole + 4-amino-5-hydroxymethyl-2-methylpyrimidine + H(+)</text>
        <dbReference type="Rhea" id="RHEA:17509"/>
        <dbReference type="ChEBI" id="CHEBI:15377"/>
        <dbReference type="ChEBI" id="CHEBI:15378"/>
        <dbReference type="ChEBI" id="CHEBI:16892"/>
        <dbReference type="ChEBI" id="CHEBI:17957"/>
        <dbReference type="ChEBI" id="CHEBI:18385"/>
        <dbReference type="EC" id="3.5.99.2"/>
    </reaction>
</comment>
<reference evidence="10 11" key="1">
    <citation type="submission" date="2019-04" db="EMBL/GenBank/DDBJ databases">
        <title>Genome sequencing of Clostridium botulinum Groups I-IV and Clostridium butyricum.</title>
        <authorList>
            <person name="Brunt J."/>
            <person name="Van Vliet A.H.M."/>
            <person name="Stringer S.C."/>
            <person name="Carter A.T."/>
            <person name="Peck M.W."/>
        </authorList>
    </citation>
    <scope>NUCLEOTIDE SEQUENCE [LARGE SCALE GENOMIC DNA]</scope>
    <source>
        <strain evidence="10 11">BL81</strain>
    </source>
</reference>
<dbReference type="Proteomes" id="UP000486903">
    <property type="component" value="Unassembled WGS sequence"/>
</dbReference>
<evidence type="ECO:0000256" key="3">
    <source>
        <dbReference type="ARBA" id="ARBA00010264"/>
    </source>
</evidence>
<dbReference type="Gene3D" id="1.20.910.10">
    <property type="entry name" value="Heme oxygenase-like"/>
    <property type="match status" value="1"/>
</dbReference>
<evidence type="ECO:0000256" key="5">
    <source>
        <dbReference type="ARBA" id="ARBA00012684"/>
    </source>
</evidence>
<dbReference type="UniPathway" id="UPA00060"/>
<dbReference type="EMBL" id="SXFB01000002">
    <property type="protein sequence ID" value="NFV25352.1"/>
    <property type="molecule type" value="Genomic_DNA"/>
</dbReference>
<dbReference type="GO" id="GO:0009229">
    <property type="term" value="P:thiamine diphosphate biosynthetic process"/>
    <property type="evidence" value="ECO:0007669"/>
    <property type="project" value="UniProtKB-UniPathway"/>
</dbReference>
<dbReference type="InterPro" id="IPR050967">
    <property type="entry name" value="Thiamine_Salvage_TenA"/>
</dbReference>
<evidence type="ECO:0000256" key="2">
    <source>
        <dbReference type="ARBA" id="ARBA00004948"/>
    </source>
</evidence>
<dbReference type="GO" id="GO:0050334">
    <property type="term" value="F:thiaminase activity"/>
    <property type="evidence" value="ECO:0007669"/>
    <property type="project" value="UniProtKB-EC"/>
</dbReference>
<proteinExistence type="inferred from homology"/>
<evidence type="ECO:0000256" key="8">
    <source>
        <dbReference type="ARBA" id="ARBA00048337"/>
    </source>
</evidence>
<feature type="domain" description="Thiaminase-2/PQQC" evidence="9">
    <location>
        <begin position="13"/>
        <end position="216"/>
    </location>
</feature>
<comment type="caution">
    <text evidence="10">The sequence shown here is derived from an EMBL/GenBank/DDBJ whole genome shotgun (WGS) entry which is preliminary data.</text>
</comment>
<dbReference type="RefSeq" id="WP_003373172.1">
    <property type="nucleotide sequence ID" value="NZ_JACBBA010000002.1"/>
</dbReference>
<dbReference type="InterPro" id="IPR016084">
    <property type="entry name" value="Haem_Oase-like_multi-hlx"/>
</dbReference>
<comment type="subunit">
    <text evidence="4">Homotetramer.</text>
</comment>
<gene>
    <name evidence="10" type="ORF">FDG31_04085</name>
</gene>
<evidence type="ECO:0000313" key="10">
    <source>
        <dbReference type="EMBL" id="NFV25352.1"/>
    </source>
</evidence>
<dbReference type="Pfam" id="PF03070">
    <property type="entry name" value="TENA_THI-4"/>
    <property type="match status" value="1"/>
</dbReference>
<evidence type="ECO:0000259" key="9">
    <source>
        <dbReference type="Pfam" id="PF03070"/>
    </source>
</evidence>
<comment type="catalytic activity">
    <reaction evidence="1">
        <text>4-amino-5-aminomethyl-2-methylpyrimidine + H2O = 4-amino-5-hydroxymethyl-2-methylpyrimidine + NH4(+)</text>
        <dbReference type="Rhea" id="RHEA:31799"/>
        <dbReference type="ChEBI" id="CHEBI:15377"/>
        <dbReference type="ChEBI" id="CHEBI:16892"/>
        <dbReference type="ChEBI" id="CHEBI:28938"/>
        <dbReference type="ChEBI" id="CHEBI:63416"/>
        <dbReference type="EC" id="3.5.99.2"/>
    </reaction>
</comment>
<organism evidence="10 11">
    <name type="scientific">Clostridium botulinum</name>
    <dbReference type="NCBI Taxonomy" id="1491"/>
    <lineage>
        <taxon>Bacteria</taxon>
        <taxon>Bacillati</taxon>
        <taxon>Bacillota</taxon>
        <taxon>Clostridia</taxon>
        <taxon>Eubacteriales</taxon>
        <taxon>Clostridiaceae</taxon>
        <taxon>Clostridium</taxon>
    </lineage>
</organism>
<protein>
    <recommendedName>
        <fullName evidence="6">Aminopyrimidine aminohydrolase</fullName>
        <ecNumber evidence="5">3.5.99.2</ecNumber>
    </recommendedName>
</protein>
<dbReference type="InterPro" id="IPR004305">
    <property type="entry name" value="Thiaminase-2/PQQC"/>
</dbReference>
<evidence type="ECO:0000256" key="1">
    <source>
        <dbReference type="ARBA" id="ARBA00001881"/>
    </source>
</evidence>
<comment type="similarity">
    <text evidence="3">Belongs to the TenA family.</text>
</comment>
<comment type="pathway">
    <text evidence="2">Cofactor biosynthesis; thiamine diphosphate biosynthesis.</text>
</comment>
<dbReference type="CDD" id="cd19369">
    <property type="entry name" value="TenA_C-like"/>
    <property type="match status" value="1"/>
</dbReference>
<dbReference type="GO" id="GO:0005829">
    <property type="term" value="C:cytosol"/>
    <property type="evidence" value="ECO:0007669"/>
    <property type="project" value="TreeGrafter"/>
</dbReference>